<evidence type="ECO:0000256" key="1">
    <source>
        <dbReference type="ARBA" id="ARBA00012060"/>
    </source>
</evidence>
<protein>
    <recommendedName>
        <fullName evidence="1">3-dehydroquinate dehydratase</fullName>
        <ecNumber evidence="1">4.2.1.10</ecNumber>
    </recommendedName>
</protein>
<dbReference type="InterPro" id="IPR036441">
    <property type="entry name" value="DHquinase_II_sf"/>
</dbReference>
<name>A0A6J7BRI6_9ZZZZ</name>
<proteinExistence type="predicted"/>
<dbReference type="GO" id="GO:0019631">
    <property type="term" value="P:quinate catabolic process"/>
    <property type="evidence" value="ECO:0007669"/>
    <property type="project" value="TreeGrafter"/>
</dbReference>
<dbReference type="SUPFAM" id="SSF52304">
    <property type="entry name" value="Type II 3-dehydroquinate dehydratase"/>
    <property type="match status" value="1"/>
</dbReference>
<dbReference type="EMBL" id="CAFBPU010000049">
    <property type="protein sequence ID" value="CAB5038030.1"/>
    <property type="molecule type" value="Genomic_DNA"/>
</dbReference>
<gene>
    <name evidence="3" type="ORF">UFOPK3268_00586</name>
    <name evidence="4" type="ORF">UFOPK3752_01347</name>
    <name evidence="5" type="ORF">UFOPK4150_01932</name>
</gene>
<dbReference type="EMBL" id="CAFBND010000051">
    <property type="protein sequence ID" value="CAB4945790.1"/>
    <property type="molecule type" value="Genomic_DNA"/>
</dbReference>
<evidence type="ECO:0000313" key="4">
    <source>
        <dbReference type="EMBL" id="CAB4945790.1"/>
    </source>
</evidence>
<dbReference type="PANTHER" id="PTHR21272">
    <property type="entry name" value="CATABOLIC 3-DEHYDROQUINASE"/>
    <property type="match status" value="1"/>
</dbReference>
<dbReference type="Pfam" id="PF01220">
    <property type="entry name" value="DHquinase_II"/>
    <property type="match status" value="1"/>
</dbReference>
<dbReference type="AlphaFoldDB" id="A0A6J7BRI6"/>
<dbReference type="InterPro" id="IPR001874">
    <property type="entry name" value="DHquinase_II"/>
</dbReference>
<evidence type="ECO:0000313" key="5">
    <source>
        <dbReference type="EMBL" id="CAB5038030.1"/>
    </source>
</evidence>
<dbReference type="PANTHER" id="PTHR21272:SF3">
    <property type="entry name" value="CATABOLIC 3-DEHYDROQUINASE"/>
    <property type="match status" value="1"/>
</dbReference>
<reference evidence="3" key="1">
    <citation type="submission" date="2020-05" db="EMBL/GenBank/DDBJ databases">
        <authorList>
            <person name="Chiriac C."/>
            <person name="Salcher M."/>
            <person name="Ghai R."/>
            <person name="Kavagutti S V."/>
        </authorList>
    </citation>
    <scope>NUCLEOTIDE SEQUENCE</scope>
</reference>
<dbReference type="EMBL" id="CAFBIZ010000056">
    <property type="protein sequence ID" value="CAB4848346.1"/>
    <property type="molecule type" value="Genomic_DNA"/>
</dbReference>
<dbReference type="EC" id="4.2.1.10" evidence="1"/>
<keyword evidence="2" id="KW-0456">Lyase</keyword>
<evidence type="ECO:0000313" key="3">
    <source>
        <dbReference type="EMBL" id="CAB4848346.1"/>
    </source>
</evidence>
<accession>A0A6J7BRI6</accession>
<dbReference type="Gene3D" id="3.40.50.9100">
    <property type="entry name" value="Dehydroquinase, class II"/>
    <property type="match status" value="1"/>
</dbReference>
<dbReference type="PIRSF" id="PIRSF001399">
    <property type="entry name" value="DHquinase_II"/>
    <property type="match status" value="1"/>
</dbReference>
<sequence>MSLSLRGPDARRWRISVIDGPNMPNLGRRDKGIYGPIKSLDDLQTLVRAFGDEIGVAVECFASNHEGAILDFIHGSAETTDAYIINPAGLTTYGEATRHALVDTGRPYVEVHFANTARHFRSVSGDAEPPRSKFTFSATGVVMGLRQYSYLGALLALSLGLDDAAFLGEGHDV</sequence>
<evidence type="ECO:0000256" key="2">
    <source>
        <dbReference type="ARBA" id="ARBA00023239"/>
    </source>
</evidence>
<dbReference type="GO" id="GO:0003855">
    <property type="term" value="F:3-dehydroquinate dehydratase activity"/>
    <property type="evidence" value="ECO:0007669"/>
    <property type="project" value="UniProtKB-EC"/>
</dbReference>
<organism evidence="3">
    <name type="scientific">freshwater metagenome</name>
    <dbReference type="NCBI Taxonomy" id="449393"/>
    <lineage>
        <taxon>unclassified sequences</taxon>
        <taxon>metagenomes</taxon>
        <taxon>ecological metagenomes</taxon>
    </lineage>
</organism>